<dbReference type="Gene3D" id="3.60.20.40">
    <property type="match status" value="1"/>
</dbReference>
<dbReference type="InterPro" id="IPR043137">
    <property type="entry name" value="GGT_ssub_C"/>
</dbReference>
<comment type="caution">
    <text evidence="1">The sequence shown here is derived from an EMBL/GenBank/DDBJ whole genome shotgun (WGS) entry which is preliminary data.</text>
</comment>
<evidence type="ECO:0000313" key="1">
    <source>
        <dbReference type="EMBL" id="KAJ57185.1"/>
    </source>
</evidence>
<keyword evidence="2" id="KW-1185">Reference proteome</keyword>
<reference evidence="1 2" key="1">
    <citation type="submission" date="2014-03" db="EMBL/GenBank/DDBJ databases">
        <title>Draft Genome Sequence of Actibacterium mucosum KCTC 23349, a Marine Alphaproteobacterium with Complex Ionic Requirements Isolated from Mediterranean Seawater at Malvarrosa Beach, Valencia, Spain.</title>
        <authorList>
            <person name="Arahal D.R."/>
            <person name="Shao Z."/>
            <person name="Lai Q."/>
            <person name="Pujalte M.J."/>
        </authorList>
    </citation>
    <scope>NUCLEOTIDE SEQUENCE [LARGE SCALE GENOMIC DNA]</scope>
    <source>
        <strain evidence="1 2">KCTC 23349</strain>
    </source>
</reference>
<dbReference type="Gene3D" id="1.10.246.130">
    <property type="match status" value="1"/>
</dbReference>
<dbReference type="SUPFAM" id="SSF56235">
    <property type="entry name" value="N-terminal nucleophile aminohydrolases (Ntn hydrolases)"/>
    <property type="match status" value="1"/>
</dbReference>
<organism evidence="1 2">
    <name type="scientific">Actibacterium mucosum KCTC 23349</name>
    <dbReference type="NCBI Taxonomy" id="1454373"/>
    <lineage>
        <taxon>Bacteria</taxon>
        <taxon>Pseudomonadati</taxon>
        <taxon>Pseudomonadota</taxon>
        <taxon>Alphaproteobacteria</taxon>
        <taxon>Rhodobacterales</taxon>
        <taxon>Roseobacteraceae</taxon>
        <taxon>Actibacterium</taxon>
    </lineage>
</organism>
<dbReference type="PANTHER" id="PTHR43881:SF5">
    <property type="entry name" value="GAMMA-GLUTAMYLTRANSPEPTIDASE"/>
    <property type="match status" value="1"/>
</dbReference>
<dbReference type="InterPro" id="IPR029055">
    <property type="entry name" value="Ntn_hydrolases_N"/>
</dbReference>
<proteinExistence type="predicted"/>
<accession>A0A037ZNF4</accession>
<gene>
    <name evidence="1" type="ORF">ACMU_01450</name>
</gene>
<name>A0A037ZNF4_9RHOB</name>
<dbReference type="PANTHER" id="PTHR43881">
    <property type="entry name" value="GAMMA-GLUTAMYLTRANSPEPTIDASE (AFU_ORTHOLOGUE AFUA_4G13580)"/>
    <property type="match status" value="1"/>
</dbReference>
<sequence length="529" mass="56152">METSLGYAQAMTAPHRLASLAGHTAMAEGATAIEAMVCAAATIAVVYPHMNGLGGDAFWTIKRRGEAPVTIAGCGGAGAKATRHWYAERGITDALPARGPLAAVTVPGAVGTWQMALSMVPAAKRWALADLLAPAIHHARAGVAMSRHQAEMTSAKLDQVKDQPGFAEVFLNNGAAPSPGWRLRQEALAGTLETLAAEGCDSFYKGDLARTHAGFLAEIGSPICLSDFESYAPERQDPLQIKTSWGTLYNTRPPTQGVASLAILGTFDRLGIDPQRPESPEHIHGLVESIKQAYLMRNRELGDPGLMQSDAQDLLSDAALDDMAGAIDLAHARSWPETPRDGDTIWMGAVDRDGTVVSFIQSLFWEFGSAVVCPETGVMFQNRGADFLLDDGLRGLAPGRLPFHTLNPAMAELNDGRVMAYGTQGGEGQPQTQAAVFSRYAHFGVPLQDAICRPRWLLGKSWGEESTSLKLEEDFGPELIAAMENAGHTVDVVRPCDPLMGQAGAVVAHPDGQTEAATDPRSDGAALAI</sequence>
<dbReference type="RefSeq" id="WP_328286648.1">
    <property type="nucleotide sequence ID" value="NZ_JFKE01000001.1"/>
</dbReference>
<dbReference type="InterPro" id="IPR043138">
    <property type="entry name" value="GGT_lsub"/>
</dbReference>
<dbReference type="PRINTS" id="PR01210">
    <property type="entry name" value="GGTRANSPTASE"/>
</dbReference>
<dbReference type="Pfam" id="PF01019">
    <property type="entry name" value="G_glu_transpept"/>
    <property type="match status" value="1"/>
</dbReference>
<dbReference type="AlphaFoldDB" id="A0A037ZNF4"/>
<dbReference type="EMBL" id="JFKE01000001">
    <property type="protein sequence ID" value="KAJ57185.1"/>
    <property type="molecule type" value="Genomic_DNA"/>
</dbReference>
<protein>
    <submittedName>
        <fullName evidence="1">Gamma-glutamyltransferase</fullName>
    </submittedName>
</protein>
<evidence type="ECO:0000313" key="2">
    <source>
        <dbReference type="Proteomes" id="UP000026249"/>
    </source>
</evidence>
<keyword evidence="1" id="KW-0808">Transferase</keyword>
<dbReference type="Proteomes" id="UP000026249">
    <property type="component" value="Unassembled WGS sequence"/>
</dbReference>
<dbReference type="STRING" id="1454373.ACMU_01450"/>
<dbReference type="GO" id="GO:0016740">
    <property type="term" value="F:transferase activity"/>
    <property type="evidence" value="ECO:0007669"/>
    <property type="project" value="UniProtKB-KW"/>
</dbReference>
<dbReference type="InterPro" id="IPR052896">
    <property type="entry name" value="GGT-like_enzyme"/>
</dbReference>